<reference evidence="1 2" key="1">
    <citation type="submission" date="2018-06" db="EMBL/GenBank/DDBJ databases">
        <title>A transcriptomic atlas of mushroom development highlights an independent origin of complex multicellularity.</title>
        <authorList>
            <consortium name="DOE Joint Genome Institute"/>
            <person name="Krizsan K."/>
            <person name="Almasi E."/>
            <person name="Merenyi Z."/>
            <person name="Sahu N."/>
            <person name="Viragh M."/>
            <person name="Koszo T."/>
            <person name="Mondo S."/>
            <person name="Kiss B."/>
            <person name="Balint B."/>
            <person name="Kues U."/>
            <person name="Barry K."/>
            <person name="Hegedus J.C."/>
            <person name="Henrissat B."/>
            <person name="Johnson J."/>
            <person name="Lipzen A."/>
            <person name="Ohm R."/>
            <person name="Nagy I."/>
            <person name="Pangilinan J."/>
            <person name="Yan J."/>
            <person name="Xiong Y."/>
            <person name="Grigoriev I.V."/>
            <person name="Hibbett D.S."/>
            <person name="Nagy L.G."/>
        </authorList>
    </citation>
    <scope>NUCLEOTIDE SEQUENCE [LARGE SCALE GENOMIC DNA]</scope>
    <source>
        <strain evidence="1 2">SZMC22713</strain>
    </source>
</reference>
<protein>
    <recommendedName>
        <fullName evidence="3">F-box domain-containing protein</fullName>
    </recommendedName>
</protein>
<organism evidence="1 2">
    <name type="scientific">Rickenella mellea</name>
    <dbReference type="NCBI Taxonomy" id="50990"/>
    <lineage>
        <taxon>Eukaryota</taxon>
        <taxon>Fungi</taxon>
        <taxon>Dikarya</taxon>
        <taxon>Basidiomycota</taxon>
        <taxon>Agaricomycotina</taxon>
        <taxon>Agaricomycetes</taxon>
        <taxon>Hymenochaetales</taxon>
        <taxon>Rickenellaceae</taxon>
        <taxon>Rickenella</taxon>
    </lineage>
</organism>
<sequence length="307" mass="34678">MLTDLRFLTDAVSADPPKNITPQAIPCVSQLSTLYVHSKNVSRLLGTKDFHTLRELRIGFFGDSSLPYSLIFTQFPELEILELTFCSRVDPSSESMTVMHTLPHLHTFIFVEDVTNKYAHLRLLGMFSTPVLKSLAIKSPGDGEGTHLSNFLLRCGGQLRQLMLAVGKMSFRGLQVVGFTQHTPLLETLSVAGSSGLFFVDLTTCPTLVLSQIDILTEYGEDVMAAILPILSQWSAGRVKERATTVSPFTIRVHRDYLSQMLNDQESKKWILRGLRVVPLSSDDVYWWKSEYSMWFRYMTDLRHPPS</sequence>
<dbReference type="VEuPathDB" id="FungiDB:BD410DRAFT_846757"/>
<dbReference type="AlphaFoldDB" id="A0A4Y7PFM9"/>
<dbReference type="InterPro" id="IPR032675">
    <property type="entry name" value="LRR_dom_sf"/>
</dbReference>
<evidence type="ECO:0000313" key="1">
    <source>
        <dbReference type="EMBL" id="TDL13632.1"/>
    </source>
</evidence>
<dbReference type="STRING" id="50990.A0A4Y7PFM9"/>
<name>A0A4Y7PFM9_9AGAM</name>
<dbReference type="SUPFAM" id="SSF52047">
    <property type="entry name" value="RNI-like"/>
    <property type="match status" value="1"/>
</dbReference>
<dbReference type="Proteomes" id="UP000294933">
    <property type="component" value="Unassembled WGS sequence"/>
</dbReference>
<dbReference type="EMBL" id="ML170516">
    <property type="protein sequence ID" value="TDL13632.1"/>
    <property type="molecule type" value="Genomic_DNA"/>
</dbReference>
<gene>
    <name evidence="1" type="ORF">BD410DRAFT_846757</name>
</gene>
<dbReference type="Gene3D" id="3.80.10.10">
    <property type="entry name" value="Ribonuclease Inhibitor"/>
    <property type="match status" value="1"/>
</dbReference>
<evidence type="ECO:0000313" key="2">
    <source>
        <dbReference type="Proteomes" id="UP000294933"/>
    </source>
</evidence>
<keyword evidence="2" id="KW-1185">Reference proteome</keyword>
<evidence type="ECO:0008006" key="3">
    <source>
        <dbReference type="Google" id="ProtNLM"/>
    </source>
</evidence>
<accession>A0A4Y7PFM9</accession>
<proteinExistence type="predicted"/>